<evidence type="ECO:0000313" key="8">
    <source>
        <dbReference type="EMBL" id="MBF6355854.1"/>
    </source>
</evidence>
<reference evidence="8 9" key="1">
    <citation type="submission" date="2020-10" db="EMBL/GenBank/DDBJ databases">
        <title>Identification of Nocardia species via Next-generation sequencing and recognition of intraspecies genetic diversity.</title>
        <authorList>
            <person name="Li P."/>
            <person name="Li P."/>
            <person name="Lu B."/>
        </authorList>
    </citation>
    <scope>NUCLEOTIDE SEQUENCE [LARGE SCALE GENOMIC DNA]</scope>
    <source>
        <strain evidence="8 9">BJ06-0143</strain>
    </source>
</reference>
<keyword evidence="6 7" id="KW-0503">Monooxygenase</keyword>
<evidence type="ECO:0000256" key="1">
    <source>
        <dbReference type="ARBA" id="ARBA00010617"/>
    </source>
</evidence>
<evidence type="ECO:0000256" key="7">
    <source>
        <dbReference type="RuleBase" id="RU000461"/>
    </source>
</evidence>
<gene>
    <name evidence="8" type="ORF">IU449_15075</name>
</gene>
<proteinExistence type="inferred from homology"/>
<dbReference type="CDD" id="cd11029">
    <property type="entry name" value="CYP107-like"/>
    <property type="match status" value="1"/>
</dbReference>
<dbReference type="PROSITE" id="PS00086">
    <property type="entry name" value="CYTOCHROME_P450"/>
    <property type="match status" value="1"/>
</dbReference>
<protein>
    <submittedName>
        <fullName evidence="8">Cytochrome P450</fullName>
    </submittedName>
</protein>
<evidence type="ECO:0000256" key="2">
    <source>
        <dbReference type="ARBA" id="ARBA00022617"/>
    </source>
</evidence>
<dbReference type="RefSeq" id="WP_195002739.1">
    <property type="nucleotide sequence ID" value="NZ_JADLQN010000002.1"/>
</dbReference>
<dbReference type="Gene3D" id="1.10.630.10">
    <property type="entry name" value="Cytochrome P450"/>
    <property type="match status" value="1"/>
</dbReference>
<evidence type="ECO:0000256" key="6">
    <source>
        <dbReference type="ARBA" id="ARBA00023033"/>
    </source>
</evidence>
<sequence>MTDLQTTPVPGREPDPIRLDVTGADIIGEAIALRERGPLVRVLLPGDIPAWAVTDPEVIKGLFTDWRVSKDAHRHWPAFITGGVPADWPQIAWVSVRNMFTAYGKEHHRLRRLVGPAFSARRVAALRPQIRMIIRRLLDDLAARPDGTVIDLREDYATQVPLRVITALMGVPAELQPRLRVCVDEIFSTSPRRDPSTTFTELVDTLTQLVARRRIEPGKDMTSLLISHRDNDDRLSEEELVHTLLLVISAGYETTVNLIDRAVYQLLTRPELLAQLRTGAVTWSQLIEECLRYAPPVPNLPLRYAVTDIDIAGQRIEAGEAILACFAAANRDPHLHGPHPDVFDPTRPNTEHLSFGYGPHYCLGAALARLEAIEALPALFGRFPDLTLAVEPGELRPLPSFVSHGHRSLPAYLDRPRDPGGPHRGR</sequence>
<keyword evidence="4 7" id="KW-0560">Oxidoreductase</keyword>
<evidence type="ECO:0000256" key="5">
    <source>
        <dbReference type="ARBA" id="ARBA00023004"/>
    </source>
</evidence>
<dbReference type="SUPFAM" id="SSF48264">
    <property type="entry name" value="Cytochrome P450"/>
    <property type="match status" value="1"/>
</dbReference>
<dbReference type="Proteomes" id="UP000707731">
    <property type="component" value="Unassembled WGS sequence"/>
</dbReference>
<evidence type="ECO:0000256" key="3">
    <source>
        <dbReference type="ARBA" id="ARBA00022723"/>
    </source>
</evidence>
<dbReference type="PANTHER" id="PTHR46696">
    <property type="entry name" value="P450, PUTATIVE (EUROFUNG)-RELATED"/>
    <property type="match status" value="1"/>
</dbReference>
<dbReference type="Pfam" id="PF00067">
    <property type="entry name" value="p450"/>
    <property type="match status" value="2"/>
</dbReference>
<dbReference type="InterPro" id="IPR002397">
    <property type="entry name" value="Cyt_P450_B"/>
</dbReference>
<dbReference type="InterPro" id="IPR036396">
    <property type="entry name" value="Cyt_P450_sf"/>
</dbReference>
<dbReference type="InterPro" id="IPR001128">
    <property type="entry name" value="Cyt_P450"/>
</dbReference>
<accession>A0ABS0DBK1</accession>
<dbReference type="PRINTS" id="PR00359">
    <property type="entry name" value="BP450"/>
</dbReference>
<dbReference type="PRINTS" id="PR00385">
    <property type="entry name" value="P450"/>
</dbReference>
<dbReference type="EMBL" id="JADLQN010000002">
    <property type="protein sequence ID" value="MBF6355854.1"/>
    <property type="molecule type" value="Genomic_DNA"/>
</dbReference>
<keyword evidence="9" id="KW-1185">Reference proteome</keyword>
<evidence type="ECO:0000256" key="4">
    <source>
        <dbReference type="ARBA" id="ARBA00023002"/>
    </source>
</evidence>
<dbReference type="InterPro" id="IPR017972">
    <property type="entry name" value="Cyt_P450_CS"/>
</dbReference>
<comment type="caution">
    <text evidence="8">The sequence shown here is derived from an EMBL/GenBank/DDBJ whole genome shotgun (WGS) entry which is preliminary data.</text>
</comment>
<keyword evidence="5 7" id="KW-0408">Iron</keyword>
<dbReference type="PANTHER" id="PTHR46696:SF1">
    <property type="entry name" value="CYTOCHROME P450 YJIB-RELATED"/>
    <property type="match status" value="1"/>
</dbReference>
<organism evidence="8 9">
    <name type="scientific">Nocardia higoensis</name>
    <dbReference type="NCBI Taxonomy" id="228599"/>
    <lineage>
        <taxon>Bacteria</taxon>
        <taxon>Bacillati</taxon>
        <taxon>Actinomycetota</taxon>
        <taxon>Actinomycetes</taxon>
        <taxon>Mycobacteriales</taxon>
        <taxon>Nocardiaceae</taxon>
        <taxon>Nocardia</taxon>
    </lineage>
</organism>
<name>A0ABS0DBK1_9NOCA</name>
<evidence type="ECO:0000313" key="9">
    <source>
        <dbReference type="Proteomes" id="UP000707731"/>
    </source>
</evidence>
<keyword evidence="2 7" id="KW-0349">Heme</keyword>
<comment type="similarity">
    <text evidence="1 7">Belongs to the cytochrome P450 family.</text>
</comment>
<keyword evidence="3 7" id="KW-0479">Metal-binding</keyword>